<evidence type="ECO:0000256" key="1">
    <source>
        <dbReference type="SAM" id="MobiDB-lite"/>
    </source>
</evidence>
<feature type="compositionally biased region" description="Basic residues" evidence="1">
    <location>
        <begin position="102"/>
        <end position="121"/>
    </location>
</feature>
<accession>A0A2W1BNK4</accession>
<evidence type="ECO:0000313" key="4">
    <source>
        <dbReference type="Proteomes" id="UP000249218"/>
    </source>
</evidence>
<gene>
    <name evidence="3" type="primary">HaOG205595</name>
    <name evidence="3" type="ORF">B5X24_HaOG205595</name>
</gene>
<feature type="region of interest" description="Disordered" evidence="1">
    <location>
        <begin position="188"/>
        <end position="207"/>
    </location>
</feature>
<evidence type="ECO:0000313" key="3">
    <source>
        <dbReference type="EMBL" id="PZC75851.1"/>
    </source>
</evidence>
<dbReference type="EMBL" id="KZ149979">
    <property type="protein sequence ID" value="PZC75851.1"/>
    <property type="molecule type" value="Genomic_DNA"/>
</dbReference>
<keyword evidence="4" id="KW-1185">Reference proteome</keyword>
<keyword evidence="2" id="KW-0732">Signal</keyword>
<organism evidence="3 4">
    <name type="scientific">Helicoverpa armigera</name>
    <name type="common">Cotton bollworm</name>
    <name type="synonym">Heliothis armigera</name>
    <dbReference type="NCBI Taxonomy" id="29058"/>
    <lineage>
        <taxon>Eukaryota</taxon>
        <taxon>Metazoa</taxon>
        <taxon>Ecdysozoa</taxon>
        <taxon>Arthropoda</taxon>
        <taxon>Hexapoda</taxon>
        <taxon>Insecta</taxon>
        <taxon>Pterygota</taxon>
        <taxon>Neoptera</taxon>
        <taxon>Endopterygota</taxon>
        <taxon>Lepidoptera</taxon>
        <taxon>Glossata</taxon>
        <taxon>Ditrysia</taxon>
        <taxon>Noctuoidea</taxon>
        <taxon>Noctuidae</taxon>
        <taxon>Heliothinae</taxon>
        <taxon>Helicoverpa</taxon>
    </lineage>
</organism>
<feature type="compositionally biased region" description="Low complexity" evidence="1">
    <location>
        <begin position="125"/>
        <end position="146"/>
    </location>
</feature>
<evidence type="ECO:0000256" key="2">
    <source>
        <dbReference type="SAM" id="SignalP"/>
    </source>
</evidence>
<name>A0A2W1BNK4_HELAM</name>
<dbReference type="AlphaFoldDB" id="A0A2W1BNK4"/>
<reference evidence="3 4" key="1">
    <citation type="journal article" date="2017" name="BMC Biol.">
        <title>Genomic innovations, transcriptional plasticity and gene loss underlying the evolution and divergence of two highly polyphagous and invasive Helicoverpa pest species.</title>
        <authorList>
            <person name="Pearce S.L."/>
            <person name="Clarke D.F."/>
            <person name="East P.D."/>
            <person name="Elfekih S."/>
            <person name="Gordon K.H."/>
            <person name="Jermiin L.S."/>
            <person name="McGaughran A."/>
            <person name="Oakeshott J.G."/>
            <person name="Papanikolaou A."/>
            <person name="Perera O.P."/>
            <person name="Rane R.V."/>
            <person name="Richards S."/>
            <person name="Tay W.T."/>
            <person name="Walsh T.K."/>
            <person name="Anderson A."/>
            <person name="Anderson C.J."/>
            <person name="Asgari S."/>
            <person name="Board P.G."/>
            <person name="Bretschneider A."/>
            <person name="Campbell P.M."/>
            <person name="Chertemps T."/>
            <person name="Christeller J.T."/>
            <person name="Coppin C.W."/>
            <person name="Downes S.J."/>
            <person name="Duan G."/>
            <person name="Farnsworth C.A."/>
            <person name="Good R.T."/>
            <person name="Han L.B."/>
            <person name="Han Y.C."/>
            <person name="Hatje K."/>
            <person name="Horne I."/>
            <person name="Huang Y.P."/>
            <person name="Hughes D.S."/>
            <person name="Jacquin-Joly E."/>
            <person name="James W."/>
            <person name="Jhangiani S."/>
            <person name="Kollmar M."/>
            <person name="Kuwar S.S."/>
            <person name="Li S."/>
            <person name="Liu N.Y."/>
            <person name="Maibeche M.T."/>
            <person name="Miller J.R."/>
            <person name="Montagne N."/>
            <person name="Perry T."/>
            <person name="Qu J."/>
            <person name="Song S.V."/>
            <person name="Sutton G.G."/>
            <person name="Vogel H."/>
            <person name="Walenz B.P."/>
            <person name="Xu W."/>
            <person name="Zhang H.J."/>
            <person name="Zou Z."/>
            <person name="Batterham P."/>
            <person name="Edwards O.R."/>
            <person name="Feyereisen R."/>
            <person name="Gibbs R.A."/>
            <person name="Heckel D.G."/>
            <person name="McGrath A."/>
            <person name="Robin C."/>
            <person name="Scherer S.E."/>
            <person name="Worley K.C."/>
            <person name="Wu Y.D."/>
        </authorList>
    </citation>
    <scope>NUCLEOTIDE SEQUENCE [LARGE SCALE GENOMIC DNA]</scope>
    <source>
        <strain evidence="3">Harm_GR_Male_#8</strain>
        <tissue evidence="3">Whole organism</tissue>
    </source>
</reference>
<feature type="chain" id="PRO_5015979191" evidence="2">
    <location>
        <begin position="20"/>
        <end position="207"/>
    </location>
</feature>
<feature type="signal peptide" evidence="2">
    <location>
        <begin position="1"/>
        <end position="19"/>
    </location>
</feature>
<feature type="region of interest" description="Disordered" evidence="1">
    <location>
        <begin position="93"/>
        <end position="154"/>
    </location>
</feature>
<sequence>MMLHIVTQFLVLLFIAVTGSQFAPPAPFPYPFQQGQPPMHMMPMPNSQPMMQMPNGQMMQMPNAPPMMPHMPRLPGMPSGPMPVPMAFPMNGGRLPMVVTPHHSKKADKPRKSKRKPKRKRVNMESSSSEGSCSESAEYRSRNNLRSSKKKRREVLTPVVSYVTKEGYVVYQKKIKKDKAKDWLEMAKGEHESEEYKDKIRFKDRSS</sequence>
<dbReference type="Proteomes" id="UP000249218">
    <property type="component" value="Unassembled WGS sequence"/>
</dbReference>
<proteinExistence type="predicted"/>
<protein>
    <submittedName>
        <fullName evidence="3">Uncharacterized protein</fullName>
    </submittedName>
</protein>